<organism evidence="1 2">
    <name type="scientific">Candidatus Limosilactobacillus merdavium</name>
    <dbReference type="NCBI Taxonomy" id="2838651"/>
    <lineage>
        <taxon>Bacteria</taxon>
        <taxon>Bacillati</taxon>
        <taxon>Bacillota</taxon>
        <taxon>Bacilli</taxon>
        <taxon>Lactobacillales</taxon>
        <taxon>Lactobacillaceae</taxon>
        <taxon>Limosilactobacillus</taxon>
    </lineage>
</organism>
<reference evidence="1" key="1">
    <citation type="journal article" date="2021" name="PeerJ">
        <title>Extensive microbial diversity within the chicken gut microbiome revealed by metagenomics and culture.</title>
        <authorList>
            <person name="Gilroy R."/>
            <person name="Ravi A."/>
            <person name="Getino M."/>
            <person name="Pursley I."/>
            <person name="Horton D.L."/>
            <person name="Alikhan N.F."/>
            <person name="Baker D."/>
            <person name="Gharbi K."/>
            <person name="Hall N."/>
            <person name="Watson M."/>
            <person name="Adriaenssens E.M."/>
            <person name="Foster-Nyarko E."/>
            <person name="Jarju S."/>
            <person name="Secka A."/>
            <person name="Antonio M."/>
            <person name="Oren A."/>
            <person name="Chaudhuri R.R."/>
            <person name="La Ragione R."/>
            <person name="Hildebrand F."/>
            <person name="Pallen M.J."/>
        </authorList>
    </citation>
    <scope>NUCLEOTIDE SEQUENCE</scope>
    <source>
        <strain evidence="1">876</strain>
    </source>
</reference>
<accession>A0A9E2NUK8</accession>
<reference evidence="1" key="2">
    <citation type="submission" date="2021-04" db="EMBL/GenBank/DDBJ databases">
        <authorList>
            <person name="Gilroy R."/>
        </authorList>
    </citation>
    <scope>NUCLEOTIDE SEQUENCE</scope>
    <source>
        <strain evidence="1">876</strain>
    </source>
</reference>
<name>A0A9E2NUK8_9LACO</name>
<sequence>MNQQWLPTSTSIQSRFFRLQRKFFDLGEQAGVIEIKIKQLKEQAA</sequence>
<proteinExistence type="predicted"/>
<dbReference type="EMBL" id="JAHLFK010000005">
    <property type="protein sequence ID" value="MBU3829442.1"/>
    <property type="molecule type" value="Genomic_DNA"/>
</dbReference>
<dbReference type="AlphaFoldDB" id="A0A9E2NUK8"/>
<gene>
    <name evidence="1" type="ORF">H9843_00830</name>
</gene>
<comment type="caution">
    <text evidence="1">The sequence shown here is derived from an EMBL/GenBank/DDBJ whole genome shotgun (WGS) entry which is preliminary data.</text>
</comment>
<evidence type="ECO:0000313" key="2">
    <source>
        <dbReference type="Proteomes" id="UP000824180"/>
    </source>
</evidence>
<evidence type="ECO:0000313" key="1">
    <source>
        <dbReference type="EMBL" id="MBU3829442.1"/>
    </source>
</evidence>
<protein>
    <submittedName>
        <fullName evidence="1">Uncharacterized protein</fullName>
    </submittedName>
</protein>
<dbReference type="Proteomes" id="UP000824180">
    <property type="component" value="Unassembled WGS sequence"/>
</dbReference>